<gene>
    <name evidence="1" type="ORF">SAMN02745221_01951</name>
</gene>
<dbReference type="STRING" id="1123382.SAMN02745221_01951"/>
<evidence type="ECO:0000313" key="2">
    <source>
        <dbReference type="Proteomes" id="UP000242329"/>
    </source>
</evidence>
<proteinExistence type="predicted"/>
<organism evidence="1 2">
    <name type="scientific">Thermosyntropha lipolytica DSM 11003</name>
    <dbReference type="NCBI Taxonomy" id="1123382"/>
    <lineage>
        <taxon>Bacteria</taxon>
        <taxon>Bacillati</taxon>
        <taxon>Bacillota</taxon>
        <taxon>Clostridia</taxon>
        <taxon>Eubacteriales</taxon>
        <taxon>Syntrophomonadaceae</taxon>
        <taxon>Thermosyntropha</taxon>
    </lineage>
</organism>
<evidence type="ECO:0000313" key="1">
    <source>
        <dbReference type="EMBL" id="SHH21706.1"/>
    </source>
</evidence>
<keyword evidence="2" id="KW-1185">Reference proteome</keyword>
<accession>A0A1M5R6J9</accession>
<dbReference type="RefSeq" id="WP_073093285.1">
    <property type="nucleotide sequence ID" value="NZ_FQWY01000043.1"/>
</dbReference>
<reference evidence="2" key="1">
    <citation type="submission" date="2016-11" db="EMBL/GenBank/DDBJ databases">
        <authorList>
            <person name="Varghese N."/>
            <person name="Submissions S."/>
        </authorList>
    </citation>
    <scope>NUCLEOTIDE SEQUENCE [LARGE SCALE GENOMIC DNA]</scope>
    <source>
        <strain evidence="2">DSM 11003</strain>
    </source>
</reference>
<dbReference type="Proteomes" id="UP000242329">
    <property type="component" value="Unassembled WGS sequence"/>
</dbReference>
<dbReference type="OrthoDB" id="2086332at2"/>
<dbReference type="EMBL" id="FQWY01000043">
    <property type="protein sequence ID" value="SHH21706.1"/>
    <property type="molecule type" value="Genomic_DNA"/>
</dbReference>
<name>A0A1M5R6J9_9FIRM</name>
<dbReference type="AlphaFoldDB" id="A0A1M5R6J9"/>
<protein>
    <submittedName>
        <fullName evidence="1">Uncharacterized protein</fullName>
    </submittedName>
</protein>
<sequence>MGMKIVKKNAFSKGDLVKVKDMPAGERFCIIGFKEGVHDEPVAILKALFNETYIIEKPVSKLENLLIKGKL</sequence>